<dbReference type="InterPro" id="IPR000337">
    <property type="entry name" value="GPCR_3"/>
</dbReference>
<dbReference type="Pfam" id="PF01094">
    <property type="entry name" value="ANF_receptor"/>
    <property type="match status" value="1"/>
</dbReference>
<dbReference type="Proteomes" id="UP001153069">
    <property type="component" value="Unassembled WGS sequence"/>
</dbReference>
<comment type="subcellular location">
    <subcellularLocation>
        <location evidence="1">Membrane</location>
        <topology evidence="1">Multi-pass membrane protein</topology>
    </subcellularLocation>
</comment>
<dbReference type="InterPro" id="IPR028082">
    <property type="entry name" value="Peripla_BP_I"/>
</dbReference>
<feature type="transmembrane region" description="Helical" evidence="10">
    <location>
        <begin position="692"/>
        <end position="713"/>
    </location>
</feature>
<dbReference type="Pfam" id="PF00003">
    <property type="entry name" value="7tm_3"/>
    <property type="match status" value="1"/>
</dbReference>
<keyword evidence="3 10" id="KW-1133">Transmembrane helix</keyword>
<evidence type="ECO:0000256" key="5">
    <source>
        <dbReference type="ARBA" id="ARBA00023136"/>
    </source>
</evidence>
<accession>A0A9N8DLZ4</accession>
<dbReference type="SUPFAM" id="SSF53822">
    <property type="entry name" value="Periplasmic binding protein-like I"/>
    <property type="match status" value="1"/>
</dbReference>
<dbReference type="InterPro" id="IPR002455">
    <property type="entry name" value="GPCR3_GABA-B"/>
</dbReference>
<evidence type="ECO:0000256" key="6">
    <source>
        <dbReference type="ARBA" id="ARBA00023170"/>
    </source>
</evidence>
<protein>
    <submittedName>
        <fullName evidence="12">Gamma-aminobutyric acid (GABA) B receptor</fullName>
    </submittedName>
</protein>
<dbReference type="Gene3D" id="3.40.50.2300">
    <property type="match status" value="2"/>
</dbReference>
<keyword evidence="4" id="KW-0297">G-protein coupled receptor</keyword>
<proteinExistence type="predicted"/>
<dbReference type="GO" id="GO:0038039">
    <property type="term" value="C:G protein-coupled receptor heterodimeric complex"/>
    <property type="evidence" value="ECO:0007669"/>
    <property type="project" value="TreeGrafter"/>
</dbReference>
<dbReference type="OrthoDB" id="5984008at2759"/>
<name>A0A9N8DLZ4_9STRA</name>
<evidence type="ECO:0000313" key="12">
    <source>
        <dbReference type="EMBL" id="CAB9505072.1"/>
    </source>
</evidence>
<dbReference type="AlphaFoldDB" id="A0A9N8DLZ4"/>
<evidence type="ECO:0000256" key="9">
    <source>
        <dbReference type="SAM" id="MobiDB-lite"/>
    </source>
</evidence>
<feature type="region of interest" description="Disordered" evidence="9">
    <location>
        <begin position="806"/>
        <end position="840"/>
    </location>
</feature>
<dbReference type="PANTHER" id="PTHR10519">
    <property type="entry name" value="GABA-B RECEPTOR"/>
    <property type="match status" value="1"/>
</dbReference>
<evidence type="ECO:0000256" key="10">
    <source>
        <dbReference type="SAM" id="Phobius"/>
    </source>
</evidence>
<reference evidence="12" key="1">
    <citation type="submission" date="2020-06" db="EMBL/GenBank/DDBJ databases">
        <authorList>
            <consortium name="Plant Systems Biology data submission"/>
        </authorList>
    </citation>
    <scope>NUCLEOTIDE SEQUENCE</scope>
    <source>
        <strain evidence="12">D6</strain>
    </source>
</reference>
<sequence>MSERGSNFISSSDIISASRIRYTDQNYEVGERQKRRQGHAMVLLPLSRRNDDGERELVEFRLYVQVAAFLAHKHLENLEGSVLPHLPRRLGQCDFTMTTKHHDTQFSPIQAARNVLDYDLFSPPKEEDPTNQQQQPFVILGAARSAVSQSISYLSSALQLPQVSASSTAEALDFAPYFARTLPNTGDAHASVYYLYTLGVRHFGLLFVMDSWGRRYEKDLQFFAQKYGMTLTTVPFSNPVAVKKDDSDGAIYKTAMQQLVDSKLKYFVAALNPASWKPVVRSAQQFGLMGNSDHLWLLPDLIELVGEEFYLDRSTEMDIALALHGTGVVNLGVKPYPPFDHAMTNFANDPELQQEFLSRQAEPGLLQNYTFAEQPGRSLYQYLTYDAMIAIGITACESTGLFTGREFYEKLLDIDFLGVSGRVLLDNVTGTRLGANLEYPIVNLVLSDYQENNNNPASSKVTFSRETIAVVEVTPAMDESGQSYNNIDVVHHQPFVHHDNSTTPPVALPLLQEDLNLIPSSVLGFCLCLAGLVMLLSAFFAIWVWNNRTIFSVKSSQPPFLLQLCLGTFIVAVTIVPMGWQEDLPGLDAACMSVPWTFCIGFALAISALWSKASRILKLLDSSRGFRRVTVKATDVMKSTVVLLGVNVVILTAWTASPFRMRWNRIPAEDNVDQFGRATESYGVCQPDESQWYLFFAVPLVVANVGALVMATYQSYRARHIPCELSEQGYLNVSLVSLCETFLFGTYYLVASIAICIGCLAILLPVFLPKYWQRHAKGPSGTNLLSGSSDHSRKISGTNILATAPSSSLHQQGSDHSNRGTRKVTIRGDRSRQAGDDEDPDVVSLRVELTAVKEDWNAEHSMQASRDMYA</sequence>
<evidence type="ECO:0000256" key="1">
    <source>
        <dbReference type="ARBA" id="ARBA00004141"/>
    </source>
</evidence>
<feature type="transmembrane region" description="Helical" evidence="10">
    <location>
        <begin position="558"/>
        <end position="580"/>
    </location>
</feature>
<feature type="transmembrane region" description="Helical" evidence="10">
    <location>
        <begin position="592"/>
        <end position="610"/>
    </location>
</feature>
<dbReference type="EMBL" id="CAICTM010000217">
    <property type="protein sequence ID" value="CAB9505072.1"/>
    <property type="molecule type" value="Genomic_DNA"/>
</dbReference>
<dbReference type="PANTHER" id="PTHR10519:SF20">
    <property type="entry name" value="G-PROTEIN COUPLED RECEPTOR 156-RELATED"/>
    <property type="match status" value="1"/>
</dbReference>
<evidence type="ECO:0000256" key="7">
    <source>
        <dbReference type="ARBA" id="ARBA00023180"/>
    </source>
</evidence>
<evidence type="ECO:0000259" key="11">
    <source>
        <dbReference type="PROSITE" id="PS50259"/>
    </source>
</evidence>
<evidence type="ECO:0000256" key="2">
    <source>
        <dbReference type="ARBA" id="ARBA00022692"/>
    </source>
</evidence>
<feature type="compositionally biased region" description="Basic and acidic residues" evidence="9">
    <location>
        <begin position="826"/>
        <end position="835"/>
    </location>
</feature>
<comment type="caution">
    <text evidence="12">The sequence shown here is derived from an EMBL/GenBank/DDBJ whole genome shotgun (WGS) entry which is preliminary data.</text>
</comment>
<dbReference type="InterPro" id="IPR001828">
    <property type="entry name" value="ANF_lig-bd_rcpt"/>
</dbReference>
<dbReference type="PROSITE" id="PS50259">
    <property type="entry name" value="G_PROTEIN_RECEP_F3_4"/>
    <property type="match status" value="1"/>
</dbReference>
<feature type="transmembrane region" description="Helical" evidence="10">
    <location>
        <begin position="749"/>
        <end position="768"/>
    </location>
</feature>
<keyword evidence="7" id="KW-0325">Glycoprotein</keyword>
<evidence type="ECO:0000256" key="4">
    <source>
        <dbReference type="ARBA" id="ARBA00023040"/>
    </source>
</evidence>
<keyword evidence="6 12" id="KW-0675">Receptor</keyword>
<dbReference type="GO" id="GO:0007214">
    <property type="term" value="P:gamma-aminobutyric acid signaling pathway"/>
    <property type="evidence" value="ECO:0007669"/>
    <property type="project" value="TreeGrafter"/>
</dbReference>
<feature type="compositionally biased region" description="Polar residues" evidence="9">
    <location>
        <begin position="806"/>
        <end position="815"/>
    </location>
</feature>
<keyword evidence="2 10" id="KW-0812">Transmembrane</keyword>
<dbReference type="InterPro" id="IPR017978">
    <property type="entry name" value="GPCR_3_C"/>
</dbReference>
<feature type="domain" description="G-protein coupled receptors family 3 profile" evidence="11">
    <location>
        <begin position="589"/>
        <end position="743"/>
    </location>
</feature>
<keyword evidence="13" id="KW-1185">Reference proteome</keyword>
<evidence type="ECO:0000256" key="3">
    <source>
        <dbReference type="ARBA" id="ARBA00022989"/>
    </source>
</evidence>
<gene>
    <name evidence="12" type="ORF">SEMRO_218_G089970.1</name>
</gene>
<keyword evidence="8" id="KW-0807">Transducer</keyword>
<organism evidence="12 13">
    <name type="scientific">Seminavis robusta</name>
    <dbReference type="NCBI Taxonomy" id="568900"/>
    <lineage>
        <taxon>Eukaryota</taxon>
        <taxon>Sar</taxon>
        <taxon>Stramenopiles</taxon>
        <taxon>Ochrophyta</taxon>
        <taxon>Bacillariophyta</taxon>
        <taxon>Bacillariophyceae</taxon>
        <taxon>Bacillariophycidae</taxon>
        <taxon>Naviculales</taxon>
        <taxon>Naviculaceae</taxon>
        <taxon>Seminavis</taxon>
    </lineage>
</organism>
<evidence type="ECO:0000313" key="13">
    <source>
        <dbReference type="Proteomes" id="UP001153069"/>
    </source>
</evidence>
<feature type="transmembrane region" description="Helical" evidence="10">
    <location>
        <begin position="522"/>
        <end position="546"/>
    </location>
</feature>
<evidence type="ECO:0000256" key="8">
    <source>
        <dbReference type="ARBA" id="ARBA00023224"/>
    </source>
</evidence>
<dbReference type="PRINTS" id="PR00248">
    <property type="entry name" value="GPCRMGR"/>
</dbReference>
<dbReference type="GO" id="GO:0004965">
    <property type="term" value="F:G protein-coupled GABA receptor activity"/>
    <property type="evidence" value="ECO:0007669"/>
    <property type="project" value="InterPro"/>
</dbReference>
<keyword evidence="5 10" id="KW-0472">Membrane</keyword>